<feature type="domain" description="RNA-binding S4" evidence="2">
    <location>
        <begin position="70"/>
        <end position="105"/>
    </location>
</feature>
<dbReference type="InterPro" id="IPR002942">
    <property type="entry name" value="S4_RNA-bd"/>
</dbReference>
<keyword evidence="3" id="KW-0496">Mitochondrion</keyword>
<dbReference type="PROSITE" id="PS50889">
    <property type="entry name" value="S4"/>
    <property type="match status" value="1"/>
</dbReference>
<dbReference type="EMBL" id="MG832660">
    <property type="protein sequence ID" value="QID02686.1"/>
    <property type="molecule type" value="Genomic_DNA"/>
</dbReference>
<gene>
    <name evidence="3" type="primary">orf144</name>
</gene>
<dbReference type="RefSeq" id="YP_009734643.1">
    <property type="nucleotide sequence ID" value="NC_046408.1"/>
</dbReference>
<dbReference type="Gene3D" id="3.10.290.10">
    <property type="entry name" value="RNA-binding S4 domain"/>
    <property type="match status" value="1"/>
</dbReference>
<dbReference type="AlphaFoldDB" id="A0A6H2U283"/>
<protein>
    <recommendedName>
        <fullName evidence="2">RNA-binding S4 domain-containing protein</fullName>
    </recommendedName>
</protein>
<dbReference type="SUPFAM" id="SSF55174">
    <property type="entry name" value="Alpha-L RNA-binding motif"/>
    <property type="match status" value="1"/>
</dbReference>
<sequence>MRIKGLNKLAVGKIRCSRNKYNVRSLIVTKNQGEDLKVRDFFYPVTRRWLMTSANVAWTKCLRWYLFKDLEFVSLRQCDNVLQSGRVQVNGIVVKSPYHECKIGDYVWVGHSRPSMNLGKYEYFFKHNYVGVKEINGYGFYIAI</sequence>
<geneLocation type="mitochondrion" evidence="3"/>
<dbReference type="GO" id="GO:0003723">
    <property type="term" value="F:RNA binding"/>
    <property type="evidence" value="ECO:0007669"/>
    <property type="project" value="UniProtKB-KW"/>
</dbReference>
<name>A0A6H2U283_9EUKA</name>
<keyword evidence="1" id="KW-0694">RNA-binding</keyword>
<proteinExistence type="predicted"/>
<accession>A0A6H2U283</accession>
<evidence type="ECO:0000259" key="2">
    <source>
        <dbReference type="Pfam" id="PF01479"/>
    </source>
</evidence>
<evidence type="ECO:0000313" key="3">
    <source>
        <dbReference type="EMBL" id="QID02686.1"/>
    </source>
</evidence>
<organism evidence="3">
    <name type="scientific">Sphaerothecum destruens</name>
    <dbReference type="NCBI Taxonomy" id="42893"/>
    <lineage>
        <taxon>Eukaryota</taxon>
        <taxon>Ichthyosporea</taxon>
        <taxon>Dermocystida</taxon>
        <taxon>Sphaerothecum</taxon>
    </lineage>
</organism>
<dbReference type="CDD" id="cd00165">
    <property type="entry name" value="S4"/>
    <property type="match status" value="1"/>
</dbReference>
<evidence type="ECO:0000256" key="1">
    <source>
        <dbReference type="PROSITE-ProRule" id="PRU00182"/>
    </source>
</evidence>
<dbReference type="GeneID" id="44790184"/>
<reference evidence="3" key="1">
    <citation type="journal article" date="2020" name="Parasit. Vectors">
        <title>The complete mitochondrial genome of a parasite at the animal-fungal boundary.</title>
        <authorList>
            <person name="Sana S."/>
            <person name="Hardouin E.A."/>
            <person name="Paley R."/>
            <person name="Zhang T."/>
            <person name="Andreou D."/>
        </authorList>
    </citation>
    <scope>NUCLEOTIDE SEQUENCE</scope>
</reference>
<dbReference type="Pfam" id="PF01479">
    <property type="entry name" value="S4"/>
    <property type="match status" value="1"/>
</dbReference>
<dbReference type="InterPro" id="IPR036986">
    <property type="entry name" value="S4_RNA-bd_sf"/>
</dbReference>